<dbReference type="EMBL" id="JBHSGB010000015">
    <property type="protein sequence ID" value="MFC4656482.1"/>
    <property type="molecule type" value="Genomic_DNA"/>
</dbReference>
<evidence type="ECO:0000313" key="6">
    <source>
        <dbReference type="Proteomes" id="UP001595962"/>
    </source>
</evidence>
<dbReference type="GO" id="GO:0004401">
    <property type="term" value="F:histidinol-phosphatase activity"/>
    <property type="evidence" value="ECO:0007669"/>
    <property type="project" value="UniProtKB-EC"/>
</dbReference>
<evidence type="ECO:0000256" key="1">
    <source>
        <dbReference type="ARBA" id="ARBA00001946"/>
    </source>
</evidence>
<organism evidence="5 6">
    <name type="scientific">Rheinheimera marina</name>
    <dbReference type="NCBI Taxonomy" id="1774958"/>
    <lineage>
        <taxon>Bacteria</taxon>
        <taxon>Pseudomonadati</taxon>
        <taxon>Pseudomonadota</taxon>
        <taxon>Gammaproteobacteria</taxon>
        <taxon>Chromatiales</taxon>
        <taxon>Chromatiaceae</taxon>
        <taxon>Rheinheimera</taxon>
    </lineage>
</organism>
<comment type="cofactor">
    <cofactor evidence="1">
        <name>Mg(2+)</name>
        <dbReference type="ChEBI" id="CHEBI:18420"/>
    </cofactor>
</comment>
<keyword evidence="3 5" id="KW-0378">Hydrolase</keyword>
<dbReference type="Pfam" id="PF00459">
    <property type="entry name" value="Inositol_P"/>
    <property type="match status" value="1"/>
</dbReference>
<comment type="caution">
    <text evidence="5">The sequence shown here is derived from an EMBL/GenBank/DDBJ whole genome shotgun (WGS) entry which is preliminary data.</text>
</comment>
<accession>A0ABV9JQL7</accession>
<dbReference type="InterPro" id="IPR011809">
    <property type="entry name" value="His_9_proposed"/>
</dbReference>
<reference evidence="6" key="1">
    <citation type="journal article" date="2019" name="Int. J. Syst. Evol. Microbiol.">
        <title>The Global Catalogue of Microorganisms (GCM) 10K type strain sequencing project: providing services to taxonomists for standard genome sequencing and annotation.</title>
        <authorList>
            <consortium name="The Broad Institute Genomics Platform"/>
            <consortium name="The Broad Institute Genome Sequencing Center for Infectious Disease"/>
            <person name="Wu L."/>
            <person name="Ma J."/>
        </authorList>
    </citation>
    <scope>NUCLEOTIDE SEQUENCE [LARGE SCALE GENOMIC DNA]</scope>
    <source>
        <strain evidence="6">DT28</strain>
    </source>
</reference>
<dbReference type="Gene3D" id="3.30.540.10">
    <property type="entry name" value="Fructose-1,6-Bisphosphatase, subunit A, domain 1"/>
    <property type="match status" value="1"/>
</dbReference>
<comment type="similarity">
    <text evidence="2">Belongs to the inositol monophosphatase superfamily.</text>
</comment>
<evidence type="ECO:0000313" key="5">
    <source>
        <dbReference type="EMBL" id="MFC4656482.1"/>
    </source>
</evidence>
<dbReference type="NCBIfam" id="TIGR02067">
    <property type="entry name" value="his_9_HisN"/>
    <property type="match status" value="1"/>
</dbReference>
<protein>
    <recommendedName>
        <fullName evidence="4">Histidinol-phosphatase</fullName>
        <ecNumber evidence="4">3.1.3.15</ecNumber>
    </recommendedName>
</protein>
<dbReference type="Gene3D" id="3.40.190.80">
    <property type="match status" value="1"/>
</dbReference>
<gene>
    <name evidence="5" type="primary">hisN</name>
    <name evidence="5" type="ORF">ACFO3I_15800</name>
</gene>
<sequence>MTSSPVAPHFLHQLADCAEHQTMSRFRQKANLQIASKPKDGFRFDPVTEADRQAELSMRQLIAEQFPEHQIHGEEFGITGTGPWQWVLDPVDGTRPFLCGLPVWGTLIGLYYQGRAQLGLMAQPLTGERFWSDGERSFYQGPQGDKTLQSSKVTELANAILHTTSPEPIKRHPQVQFDQLNEQVLMTRYGGECYAMAMLAAGHIDICLEYALQPYDIAAFIPIIKNAGGVVTCLDGSRPESGGCIVASANATLHAKVLAVLNQGHAQ</sequence>
<dbReference type="PANTHER" id="PTHR20854:SF4">
    <property type="entry name" value="INOSITOL-1-MONOPHOSPHATASE-RELATED"/>
    <property type="match status" value="1"/>
</dbReference>
<dbReference type="CDD" id="cd01641">
    <property type="entry name" value="Bacterial_IMPase_like_1"/>
    <property type="match status" value="1"/>
</dbReference>
<dbReference type="PRINTS" id="PR00377">
    <property type="entry name" value="IMPHPHTASES"/>
</dbReference>
<evidence type="ECO:0000256" key="4">
    <source>
        <dbReference type="NCBIfam" id="TIGR02067"/>
    </source>
</evidence>
<evidence type="ECO:0000256" key="3">
    <source>
        <dbReference type="ARBA" id="ARBA00022801"/>
    </source>
</evidence>
<dbReference type="SUPFAM" id="SSF56655">
    <property type="entry name" value="Carbohydrate phosphatase"/>
    <property type="match status" value="1"/>
</dbReference>
<dbReference type="PANTHER" id="PTHR20854">
    <property type="entry name" value="INOSITOL MONOPHOSPHATASE"/>
    <property type="match status" value="1"/>
</dbReference>
<keyword evidence="6" id="KW-1185">Reference proteome</keyword>
<dbReference type="RefSeq" id="WP_377335587.1">
    <property type="nucleotide sequence ID" value="NZ_JBHSGB010000015.1"/>
</dbReference>
<evidence type="ECO:0000256" key="2">
    <source>
        <dbReference type="ARBA" id="ARBA00009759"/>
    </source>
</evidence>
<dbReference type="Proteomes" id="UP001595962">
    <property type="component" value="Unassembled WGS sequence"/>
</dbReference>
<name>A0ABV9JQL7_9GAMM</name>
<dbReference type="InterPro" id="IPR000760">
    <property type="entry name" value="Inositol_monophosphatase-like"/>
</dbReference>
<dbReference type="EC" id="3.1.3.15" evidence="4"/>
<proteinExistence type="inferred from homology"/>